<proteinExistence type="predicted"/>
<reference evidence="2" key="1">
    <citation type="journal article" date="2019" name="bioRxiv">
        <title>The Genome of the Zebra Mussel, Dreissena polymorpha: A Resource for Invasive Species Research.</title>
        <authorList>
            <person name="McCartney M.A."/>
            <person name="Auch B."/>
            <person name="Kono T."/>
            <person name="Mallez S."/>
            <person name="Zhang Y."/>
            <person name="Obille A."/>
            <person name="Becker A."/>
            <person name="Abrahante J.E."/>
            <person name="Garbe J."/>
            <person name="Badalamenti J.P."/>
            <person name="Herman A."/>
            <person name="Mangelson H."/>
            <person name="Liachko I."/>
            <person name="Sullivan S."/>
            <person name="Sone E.D."/>
            <person name="Koren S."/>
            <person name="Silverstein K.A.T."/>
            <person name="Beckman K.B."/>
            <person name="Gohl D.M."/>
        </authorList>
    </citation>
    <scope>NUCLEOTIDE SEQUENCE</scope>
    <source>
        <strain evidence="2">Duluth1</strain>
        <tissue evidence="2">Whole animal</tissue>
    </source>
</reference>
<dbReference type="Proteomes" id="UP000828390">
    <property type="component" value="Unassembled WGS sequence"/>
</dbReference>
<evidence type="ECO:0000313" key="3">
    <source>
        <dbReference type="Proteomes" id="UP000828390"/>
    </source>
</evidence>
<comment type="caution">
    <text evidence="2">The sequence shown here is derived from an EMBL/GenBank/DDBJ whole genome shotgun (WGS) entry which is preliminary data.</text>
</comment>
<protein>
    <submittedName>
        <fullName evidence="2">Uncharacterized protein</fullName>
    </submittedName>
</protein>
<organism evidence="2 3">
    <name type="scientific">Dreissena polymorpha</name>
    <name type="common">Zebra mussel</name>
    <name type="synonym">Mytilus polymorpha</name>
    <dbReference type="NCBI Taxonomy" id="45954"/>
    <lineage>
        <taxon>Eukaryota</taxon>
        <taxon>Metazoa</taxon>
        <taxon>Spiralia</taxon>
        <taxon>Lophotrochozoa</taxon>
        <taxon>Mollusca</taxon>
        <taxon>Bivalvia</taxon>
        <taxon>Autobranchia</taxon>
        <taxon>Heteroconchia</taxon>
        <taxon>Euheterodonta</taxon>
        <taxon>Imparidentia</taxon>
        <taxon>Neoheterodontei</taxon>
        <taxon>Myida</taxon>
        <taxon>Dreissenoidea</taxon>
        <taxon>Dreissenidae</taxon>
        <taxon>Dreissena</taxon>
    </lineage>
</organism>
<reference evidence="2" key="2">
    <citation type="submission" date="2020-11" db="EMBL/GenBank/DDBJ databases">
        <authorList>
            <person name="McCartney M.A."/>
            <person name="Auch B."/>
            <person name="Kono T."/>
            <person name="Mallez S."/>
            <person name="Becker A."/>
            <person name="Gohl D.M."/>
            <person name="Silverstein K.A.T."/>
            <person name="Koren S."/>
            <person name="Bechman K.B."/>
            <person name="Herman A."/>
            <person name="Abrahante J.E."/>
            <person name="Garbe J."/>
        </authorList>
    </citation>
    <scope>NUCLEOTIDE SEQUENCE</scope>
    <source>
        <strain evidence="2">Duluth1</strain>
        <tissue evidence="2">Whole animal</tissue>
    </source>
</reference>
<evidence type="ECO:0000313" key="2">
    <source>
        <dbReference type="EMBL" id="KAH3693243.1"/>
    </source>
</evidence>
<keyword evidence="3" id="KW-1185">Reference proteome</keyword>
<sequence length="120" mass="13293">MRYCASPCAHHGHHGAKPKDKDRTKKPIGVPDTFKHLDLTWKPMLKATDGGVPDKEASVTGGYFQSGKPGSGREKRTLQTVKTHFFVGTERSPFFMDILLVVGGWNFTIWKEAVVVSDPP</sequence>
<dbReference type="AlphaFoldDB" id="A0A9D4BH13"/>
<accession>A0A9D4BH13</accession>
<evidence type="ECO:0000256" key="1">
    <source>
        <dbReference type="SAM" id="MobiDB-lite"/>
    </source>
</evidence>
<gene>
    <name evidence="2" type="ORF">DPMN_192647</name>
</gene>
<dbReference type="EMBL" id="JAIWYP010000017">
    <property type="protein sequence ID" value="KAH3693243.1"/>
    <property type="molecule type" value="Genomic_DNA"/>
</dbReference>
<name>A0A9D4BH13_DREPO</name>
<feature type="region of interest" description="Disordered" evidence="1">
    <location>
        <begin position="1"/>
        <end position="27"/>
    </location>
</feature>
<feature type="region of interest" description="Disordered" evidence="1">
    <location>
        <begin position="50"/>
        <end position="75"/>
    </location>
</feature>